<evidence type="ECO:0000256" key="15">
    <source>
        <dbReference type="SAM" id="MobiDB-lite"/>
    </source>
</evidence>
<dbReference type="Pfam" id="PF02518">
    <property type="entry name" value="HATPase_c"/>
    <property type="match status" value="1"/>
</dbReference>
<dbReference type="InterPro" id="IPR011993">
    <property type="entry name" value="PH-like_dom_sf"/>
</dbReference>
<evidence type="ECO:0000256" key="4">
    <source>
        <dbReference type="ARBA" id="ARBA00022448"/>
    </source>
</evidence>
<comment type="caution">
    <text evidence="20">The sequence shown here is derived from an EMBL/GenBank/DDBJ whole genome shotgun (WGS) entry which is preliminary data.</text>
</comment>
<reference evidence="20" key="1">
    <citation type="journal article" date="2020" name="Microb. Genom.">
        <title>Genetic diversity of clinical and environmental Mucorales isolates obtained from an investigation of mucormycosis cases among solid organ transplant recipients.</title>
        <authorList>
            <person name="Nguyen M.H."/>
            <person name="Kaul D."/>
            <person name="Muto C."/>
            <person name="Cheng S.J."/>
            <person name="Richter R.A."/>
            <person name="Bruno V.M."/>
            <person name="Liu G."/>
            <person name="Beyhan S."/>
            <person name="Sundermann A.J."/>
            <person name="Mounaud S."/>
            <person name="Pasculle A.W."/>
            <person name="Nierman W.C."/>
            <person name="Driscoll E."/>
            <person name="Cumbie R."/>
            <person name="Clancy C.J."/>
            <person name="Dupont C.L."/>
        </authorList>
    </citation>
    <scope>NUCLEOTIDE SEQUENCE</scope>
    <source>
        <strain evidence="20">GL11</strain>
    </source>
</reference>
<dbReference type="InterPro" id="IPR036097">
    <property type="entry name" value="HisK_dim/P_sf"/>
</dbReference>
<comment type="subcellular location">
    <subcellularLocation>
        <location evidence="2">Membrane</location>
    </subcellularLocation>
</comment>
<sequence length="2834" mass="320573">MSNSGSTGSYTDSTGLSLLGDNLQIPNYHFKSPPIPSFAYGENIDIIFGYRISNKKPVVAKVSCSSLRLEREYYIMKRLFQLTDGGSFLVRPLEYVHLPSGLTVVIYADEGHNYLGQRRQSDETIKYQVGGFSDRVTTGKYDDGTLGSINNSGPIFDLGTFLRFAIKCTDCLEFIHKNNVVHGEIRLSAFQWSGEDSARVKLWNFGSGSKSFETYLTSEGWRKTAHDSADSLQSLLAFMSPEQTGRTTYVPDHRSDIYSLGIVFFVLLTGKYPYEGGALDVLNGIVSKKLPLINELQLDVPEIVARIIEKMTHKSPDDRYNSAYGIRADLKECLKRLKIASESSQEMIESFPLAERDVASIFTLPKTIYGRQPLIVEMTYIIQHTANVYKSARLKKERSHSSNSTLPTITSANDLVHQALSDSASEAGLSSPDLSSLNTGTKSNTNPSYCSGSDISSGHGRLSGGKQGVEIVCLFGPGGVGKSTLYNAVRIAARQEGYVASAKFDSRHKVPYSCMLKSLSQILQQILSESEDDIHNFYNHLKSHLGSQFCQIEILADLVPELKPLMDPVDSEDSEDAIDIIHLDNVETRVRFHNLFIEVLRALTQWRMITLFLDDLHLADEASIELIESMIGSKLKILIFLAYREDEITSPLEKLLSNDIASFHYFKVDLLDIESLVSYIGDTLHRPVETARDSILPLTEIIYKKTRGNAFYTAQLLTTLEKKKLIFFNWEENEWDYNLFDIQQLILTNDGADREAELDISFLVTRLRELPLDGQRLLKWASFVGDTFSWETVKYLMNHSDPDSEFSDTDTIYSDSTNTHENEEAVSPSASFSFSSSSQKSYRQSQSTNGSSSYRSSTSSTRDPINGLQAALQEGYILPLESDEFKWSHDRYSQAAMELANPKSREKIHLKIAKYLLQDKSNDTFLIADHLLKCLSLLHEPEDKLKYRNLFYEAGNKARLSGAHKIALSYYKAAIALLCENPWEDERFTMTHFLYTNAVALSWIMGEYDCTEKYLDIIFKHTTDPLDRVVAYRIQHKYYFGRQMHKEGAEALHRCLKELNIENFKHNYTRAELDEEFELVKNMINRLGSEEIKKIPACEDARLRATMGVLEEMCTVAYWLGNQIEMSYLATKLVHLSLTNGMSQNSGVALIFMGITAVEFYQLFKFGEELGALGVSVAEKFGSNNEKGRAGFLYANFLMMWKYHYREQVPWYRSSLKFAMAAGDRIYASFNHLHLAVTMFFSGENLANTLAEAELCYSDIHAWSSSVDTNILIMSIIRTIKALQGHTFNKSAEEIFDGDDGFNDRHFITESCKQSSNPGVPMNWYDSFRMIPLVLYGHYEHAVAVGYMCIQGIHNHPCHRHTRMMLTMHSLAIIEKLRKEQLPQEMVDIYMDRVHKNQALLKVWAENSPINSSMWYTLIRAEIASLSNDIKACISLYEQAINEAREGGWFLELCICHEYAGAFYEGCGMKNIAYGLLKKAIGLYVHHGSYGKANHLTNKFSSLLSEFDDDRIELHEIGIQTDPIPFLGPQGSWSTSSMAPAVTTSEPFVSEVIPPVTTEQTLMTLDILDMASILKSSQVISSEVKFDSLLKSMMSIILENSGADCGAIIVKEEKYGMYAYGSQQEGSMTFDPSRPLSEEDDLISSRIVYHTINTGESIFIHNVNQDSRFALGPWYEKSGSKSVICMPITHKGTVAGCLFIEGSIGIFTQRHITVLSLLCQQMGISITNAFLFKSVQRVTMANMRMIEMQKKALEDARKSKEAAVRATRLREIFLANMSHEIRTPFSGFYGMISLLADTQLDPEQRDLVKTAKESCEMLLQIIDDLLNFSKLQAGKVTLDLSPIVVEDIIADVVEMLIAMAIQKNINIAYMVAPDVPAVVIADGNRLRQVLINLLGNAIKFTHEGEIRIQCSLDKNKKENNDEVSLLFEVIDTGIGISNEQRKVLFEPFSQVDGSTTRKYGGTGLGLSICLQLVELMGGTINVSSVPSHGSDFFFSVRVSKLKGSNIPNLHQIEEGRKEQDLLTKNVAPFKAIAISKYYATIEMLRHLVPSVHMDGVLQIEEFQKLLSQNKYDIIIVGLFMNPENLKAPSNWLEDASQMNKDALIVIMNYPAGGMNQKSRWFEPVSNQHLACKAVRMAVPLRRLKLLKVIDEALNKTVQATNSVNMKSKSEPLITDEERKLYSKMNILIAEDNPVAQKLLLKQLTRLGFHVECANNGLEAVNEWINNPVGYFSMAFFDHHMPKCDGVAATKRVREIEQAEGRSIKLPIVALTADVQESARQVCINAGMDGYLTKPLNQKVLAEALRNYCLPGNNRNHFGWLRVQRDEITIDDDVSSIGDIVVSYISKNNNNQNNHLYFSVLKYNTLYLYDSERQLDCKQVITLNDYKVTIHPPGLQDAELFSKTQHIKLENKKNTYYINCKRCIEKEDWYFSFIRASKTTLPSFFIKQDKTHFDQSSMNHLINIVHSDEYHFQTQWFNAILGRIFLSIYRTEDIKQALYKKIVSKLDKINAKRPPFLGEITVRSVDPGHAVPRITHPKLVGISPTGELSAEANMHYDGCIRIEIETVLKWKYSDRLRPLTVDIILAITLEEIQGKVLCKIKEPPTNRLWYAFCEPPKMKWKVEPVVWEKRVGFSVVVKAIETKIQEFIVETMVLPNWDDIVFFPTDNGLGGIFEQEEEERKEQVELPIREEETVKKNKQKEEEKKYRLKQDEDLLITAKSLPELFQQQVKIQKNEIIVEEPYTLSTSPPEDISICSTSVSSSLDDSLQVIDSKASSLDTSYSNDTAQVTRRIRKSSSLALLNNPKTCASTAVNILPAMAHKDKKDLIDQHSIESI</sequence>
<evidence type="ECO:0000256" key="3">
    <source>
        <dbReference type="ARBA" id="ARBA00012438"/>
    </source>
</evidence>
<dbReference type="Gene3D" id="3.30.565.10">
    <property type="entry name" value="Histidine kinase-like ATPase, C-terminal domain"/>
    <property type="match status" value="1"/>
</dbReference>
<feature type="region of interest" description="Disordered" evidence="15">
    <location>
        <begin position="801"/>
        <end position="864"/>
    </location>
</feature>
<evidence type="ECO:0000256" key="7">
    <source>
        <dbReference type="ARBA" id="ARBA00022741"/>
    </source>
</evidence>
<dbReference type="InterPro" id="IPR003661">
    <property type="entry name" value="HisK_dim/P_dom"/>
</dbReference>
<evidence type="ECO:0000256" key="9">
    <source>
        <dbReference type="ARBA" id="ARBA00022840"/>
    </source>
</evidence>
<dbReference type="SMART" id="SM00387">
    <property type="entry name" value="HATPase_c"/>
    <property type="match status" value="1"/>
</dbReference>
<dbReference type="Gene3D" id="3.30.450.40">
    <property type="match status" value="1"/>
</dbReference>
<keyword evidence="5 14" id="KW-0597">Phosphoprotein</keyword>
<dbReference type="GO" id="GO:0016020">
    <property type="term" value="C:membrane"/>
    <property type="evidence" value="ECO:0007669"/>
    <property type="project" value="UniProtKB-SubCell"/>
</dbReference>
<evidence type="ECO:0000259" key="19">
    <source>
        <dbReference type="PROSITE" id="PS51847"/>
    </source>
</evidence>
<evidence type="ECO:0000259" key="16">
    <source>
        <dbReference type="PROSITE" id="PS50011"/>
    </source>
</evidence>
<evidence type="ECO:0000256" key="1">
    <source>
        <dbReference type="ARBA" id="ARBA00000085"/>
    </source>
</evidence>
<dbReference type="CDD" id="cd00082">
    <property type="entry name" value="HisKA"/>
    <property type="match status" value="1"/>
</dbReference>
<dbReference type="InterPro" id="IPR004358">
    <property type="entry name" value="Sig_transdc_His_kin-like_C"/>
</dbReference>
<dbReference type="GO" id="GO:0005524">
    <property type="term" value="F:ATP binding"/>
    <property type="evidence" value="ECO:0007669"/>
    <property type="project" value="UniProtKB-KW"/>
</dbReference>
<dbReference type="InterPro" id="IPR027417">
    <property type="entry name" value="P-loop_NTPase"/>
</dbReference>
<keyword evidence="4" id="KW-0813">Transport</keyword>
<dbReference type="InterPro" id="IPR005467">
    <property type="entry name" value="His_kinase_dom"/>
</dbReference>
<dbReference type="Pfam" id="PF13191">
    <property type="entry name" value="AAA_16"/>
    <property type="match status" value="1"/>
</dbReference>
<dbReference type="OrthoDB" id="60033at2759"/>
<feature type="compositionally biased region" description="Low complexity" evidence="15">
    <location>
        <begin position="827"/>
        <end position="862"/>
    </location>
</feature>
<dbReference type="InterPro" id="IPR036890">
    <property type="entry name" value="HATPase_C_sf"/>
</dbReference>
<evidence type="ECO:0000256" key="11">
    <source>
        <dbReference type="ARBA" id="ARBA00023055"/>
    </source>
</evidence>
<dbReference type="GO" id="GO:0006869">
    <property type="term" value="P:lipid transport"/>
    <property type="evidence" value="ECO:0007669"/>
    <property type="project" value="UniProtKB-KW"/>
</dbReference>
<dbReference type="Pfam" id="PF00072">
    <property type="entry name" value="Response_reg"/>
    <property type="match status" value="1"/>
</dbReference>
<dbReference type="PANTHER" id="PTHR45339">
    <property type="entry name" value="HYBRID SIGNAL TRANSDUCTION HISTIDINE KINASE J"/>
    <property type="match status" value="1"/>
</dbReference>
<keyword evidence="13" id="KW-0472">Membrane</keyword>
<dbReference type="SMART" id="SM00065">
    <property type="entry name" value="GAF"/>
    <property type="match status" value="1"/>
</dbReference>
<feature type="domain" description="Histidine kinase" evidence="17">
    <location>
        <begin position="1776"/>
        <end position="2000"/>
    </location>
</feature>
<dbReference type="Gene3D" id="1.10.510.10">
    <property type="entry name" value="Transferase(Phosphotransferase) domain 1"/>
    <property type="match status" value="1"/>
</dbReference>
<evidence type="ECO:0000313" key="21">
    <source>
        <dbReference type="Proteomes" id="UP000716291"/>
    </source>
</evidence>
<dbReference type="Gene3D" id="3.40.50.2300">
    <property type="match status" value="1"/>
</dbReference>
<dbReference type="FunFam" id="3.30.565.10:FF:000010">
    <property type="entry name" value="Sensor histidine kinase RcsC"/>
    <property type="match status" value="1"/>
</dbReference>
<feature type="domain" description="SMP-LTD" evidence="19">
    <location>
        <begin position="2469"/>
        <end position="2662"/>
    </location>
</feature>
<feature type="modified residue" description="4-aspartylphosphate" evidence="14">
    <location>
        <position position="2237"/>
    </location>
</feature>
<feature type="domain" description="Response regulatory" evidence="18">
    <location>
        <begin position="2185"/>
        <end position="2308"/>
    </location>
</feature>
<dbReference type="EC" id="2.7.13.3" evidence="3"/>
<feature type="region of interest" description="Disordered" evidence="15">
    <location>
        <begin position="425"/>
        <end position="452"/>
    </location>
</feature>
<dbReference type="GO" id="GO:0000155">
    <property type="term" value="F:phosphorelay sensor kinase activity"/>
    <property type="evidence" value="ECO:0007669"/>
    <property type="project" value="InterPro"/>
</dbReference>
<dbReference type="SUPFAM" id="SSF50729">
    <property type="entry name" value="PH domain-like"/>
    <property type="match status" value="1"/>
</dbReference>
<keyword evidence="11" id="KW-0445">Lipid transport</keyword>
<dbReference type="Gene3D" id="1.10.287.130">
    <property type="match status" value="1"/>
</dbReference>
<keyword evidence="6" id="KW-0808">Transferase</keyword>
<dbReference type="SMART" id="SM00220">
    <property type="entry name" value="S_TKc"/>
    <property type="match status" value="1"/>
</dbReference>
<feature type="domain" description="Protein kinase" evidence="16">
    <location>
        <begin position="1"/>
        <end position="334"/>
    </location>
</feature>
<organism evidence="20 21">
    <name type="scientific">Rhizopus oryzae</name>
    <name type="common">Mucormycosis agent</name>
    <name type="synonym">Rhizopus arrhizus var. delemar</name>
    <dbReference type="NCBI Taxonomy" id="64495"/>
    <lineage>
        <taxon>Eukaryota</taxon>
        <taxon>Fungi</taxon>
        <taxon>Fungi incertae sedis</taxon>
        <taxon>Mucoromycota</taxon>
        <taxon>Mucoromycotina</taxon>
        <taxon>Mucoromycetes</taxon>
        <taxon>Mucorales</taxon>
        <taxon>Mucorineae</taxon>
        <taxon>Rhizopodaceae</taxon>
        <taxon>Rhizopus</taxon>
    </lineage>
</organism>
<dbReference type="Pfam" id="PF00069">
    <property type="entry name" value="Pkinase"/>
    <property type="match status" value="1"/>
</dbReference>
<evidence type="ECO:0000259" key="18">
    <source>
        <dbReference type="PROSITE" id="PS50110"/>
    </source>
</evidence>
<dbReference type="PROSITE" id="PS51847">
    <property type="entry name" value="SMP"/>
    <property type="match status" value="1"/>
</dbReference>
<dbReference type="SMART" id="SM00388">
    <property type="entry name" value="HisKA"/>
    <property type="match status" value="1"/>
</dbReference>
<keyword evidence="8" id="KW-0418">Kinase</keyword>
<dbReference type="InterPro" id="IPR003594">
    <property type="entry name" value="HATPase_dom"/>
</dbReference>
<keyword evidence="9" id="KW-0067">ATP-binding</keyword>
<dbReference type="SUPFAM" id="SSF56112">
    <property type="entry name" value="Protein kinase-like (PK-like)"/>
    <property type="match status" value="1"/>
</dbReference>
<evidence type="ECO:0000256" key="12">
    <source>
        <dbReference type="ARBA" id="ARBA00023121"/>
    </source>
</evidence>
<dbReference type="GO" id="GO:0008289">
    <property type="term" value="F:lipid binding"/>
    <property type="evidence" value="ECO:0007669"/>
    <property type="project" value="UniProtKB-KW"/>
</dbReference>
<dbReference type="SUPFAM" id="SSF52540">
    <property type="entry name" value="P-loop containing nucleoside triphosphate hydrolases"/>
    <property type="match status" value="1"/>
</dbReference>
<dbReference type="PRINTS" id="PR00344">
    <property type="entry name" value="BCTRLSENSOR"/>
</dbReference>
<evidence type="ECO:0000256" key="14">
    <source>
        <dbReference type="PROSITE-ProRule" id="PRU00169"/>
    </source>
</evidence>
<dbReference type="FunFam" id="1.10.287.130:FF:000002">
    <property type="entry name" value="Two-component osmosensing histidine kinase"/>
    <property type="match status" value="1"/>
</dbReference>
<dbReference type="SMART" id="SM00448">
    <property type="entry name" value="REC"/>
    <property type="match status" value="1"/>
</dbReference>
<name>A0A9P6XAL2_RHIOR</name>
<dbReference type="InterPro" id="IPR041664">
    <property type="entry name" value="AAA_16"/>
</dbReference>
<dbReference type="InterPro" id="IPR011006">
    <property type="entry name" value="CheY-like_superfamily"/>
</dbReference>
<evidence type="ECO:0000256" key="5">
    <source>
        <dbReference type="ARBA" id="ARBA00022553"/>
    </source>
</evidence>
<keyword evidence="12" id="KW-0446">Lipid-binding</keyword>
<dbReference type="CDD" id="cd21675">
    <property type="entry name" value="SMP_TEX2"/>
    <property type="match status" value="1"/>
</dbReference>
<dbReference type="InterPro" id="IPR011009">
    <property type="entry name" value="Kinase-like_dom_sf"/>
</dbReference>
<dbReference type="InterPro" id="IPR003018">
    <property type="entry name" value="GAF"/>
</dbReference>
<dbReference type="SUPFAM" id="SSF55781">
    <property type="entry name" value="GAF domain-like"/>
    <property type="match status" value="1"/>
</dbReference>
<dbReference type="Pfam" id="PF00512">
    <property type="entry name" value="HisKA"/>
    <property type="match status" value="1"/>
</dbReference>
<dbReference type="InterPro" id="IPR029016">
    <property type="entry name" value="GAF-like_dom_sf"/>
</dbReference>
<dbReference type="SUPFAM" id="SSF52172">
    <property type="entry name" value="CheY-like"/>
    <property type="match status" value="1"/>
</dbReference>
<feature type="compositionally biased region" description="Polar residues" evidence="15">
    <location>
        <begin position="432"/>
        <end position="452"/>
    </location>
</feature>
<dbReference type="Proteomes" id="UP000716291">
    <property type="component" value="Unassembled WGS sequence"/>
</dbReference>
<evidence type="ECO:0000256" key="2">
    <source>
        <dbReference type="ARBA" id="ARBA00004370"/>
    </source>
</evidence>
<evidence type="ECO:0000256" key="13">
    <source>
        <dbReference type="ARBA" id="ARBA00023136"/>
    </source>
</evidence>
<accession>A0A9P6XAL2</accession>
<evidence type="ECO:0000313" key="20">
    <source>
        <dbReference type="EMBL" id="KAG1308836.1"/>
    </source>
</evidence>
<evidence type="ECO:0000256" key="6">
    <source>
        <dbReference type="ARBA" id="ARBA00022679"/>
    </source>
</evidence>
<dbReference type="PROSITE" id="PS50011">
    <property type="entry name" value="PROTEIN_KINASE_DOM"/>
    <property type="match status" value="1"/>
</dbReference>
<dbReference type="SUPFAM" id="SSF47384">
    <property type="entry name" value="Homodimeric domain of signal transducing histidine kinase"/>
    <property type="match status" value="1"/>
</dbReference>
<protein>
    <recommendedName>
        <fullName evidence="3">histidine kinase</fullName>
        <ecNumber evidence="3">2.7.13.3</ecNumber>
    </recommendedName>
</protein>
<dbReference type="PROSITE" id="PS50109">
    <property type="entry name" value="HIS_KIN"/>
    <property type="match status" value="1"/>
</dbReference>
<dbReference type="EMBL" id="JAANQT010000724">
    <property type="protein sequence ID" value="KAG1308836.1"/>
    <property type="molecule type" value="Genomic_DNA"/>
</dbReference>
<gene>
    <name evidence="20" type="ORF">G6F64_005753</name>
</gene>
<dbReference type="CDD" id="cd16922">
    <property type="entry name" value="HATPase_EvgS-ArcB-TorS-like"/>
    <property type="match status" value="1"/>
</dbReference>
<dbReference type="SUPFAM" id="SSF55874">
    <property type="entry name" value="ATPase domain of HSP90 chaperone/DNA topoisomerase II/histidine kinase"/>
    <property type="match status" value="1"/>
</dbReference>
<dbReference type="CDD" id="cd17546">
    <property type="entry name" value="REC_hyHK_CKI1_RcsC-like"/>
    <property type="match status" value="1"/>
</dbReference>
<keyword evidence="10" id="KW-0902">Two-component regulatory system</keyword>
<dbReference type="InterPro" id="IPR001789">
    <property type="entry name" value="Sig_transdc_resp-reg_receiver"/>
</dbReference>
<proteinExistence type="predicted"/>
<evidence type="ECO:0000256" key="10">
    <source>
        <dbReference type="ARBA" id="ARBA00023012"/>
    </source>
</evidence>
<comment type="catalytic activity">
    <reaction evidence="1">
        <text>ATP + protein L-histidine = ADP + protein N-phospho-L-histidine.</text>
        <dbReference type="EC" id="2.7.13.3"/>
    </reaction>
</comment>
<evidence type="ECO:0000256" key="8">
    <source>
        <dbReference type="ARBA" id="ARBA00022777"/>
    </source>
</evidence>
<keyword evidence="21" id="KW-1185">Reference proteome</keyword>
<dbReference type="Gene3D" id="2.30.29.30">
    <property type="entry name" value="Pleckstrin-homology domain (PH domain)/Phosphotyrosine-binding domain (PTB)"/>
    <property type="match status" value="1"/>
</dbReference>
<dbReference type="InterPro" id="IPR031468">
    <property type="entry name" value="SMP_LBD"/>
</dbReference>
<dbReference type="Pfam" id="PF13185">
    <property type="entry name" value="GAF_2"/>
    <property type="match status" value="1"/>
</dbReference>
<dbReference type="InterPro" id="IPR000719">
    <property type="entry name" value="Prot_kinase_dom"/>
</dbReference>
<dbReference type="PANTHER" id="PTHR45339:SF5">
    <property type="entry name" value="HISTIDINE KINASE"/>
    <property type="match status" value="1"/>
</dbReference>
<keyword evidence="7" id="KW-0547">Nucleotide-binding</keyword>
<evidence type="ECO:0000259" key="17">
    <source>
        <dbReference type="PROSITE" id="PS50109"/>
    </source>
</evidence>
<dbReference type="PROSITE" id="PS50110">
    <property type="entry name" value="RESPONSE_REGULATORY"/>
    <property type="match status" value="1"/>
</dbReference>